<dbReference type="AlphaFoldDB" id="F5L8A0"/>
<dbReference type="SUPFAM" id="SSF52540">
    <property type="entry name" value="P-loop containing nucleoside triphosphate hydrolases"/>
    <property type="match status" value="1"/>
</dbReference>
<dbReference type="Gene3D" id="3.40.50.300">
    <property type="entry name" value="P-loop containing nucleotide triphosphate hydrolases"/>
    <property type="match status" value="1"/>
</dbReference>
<dbReference type="eggNOG" id="COG0714">
    <property type="taxonomic scope" value="Bacteria"/>
</dbReference>
<organism evidence="3 4">
    <name type="scientific">Caldalkalibacillus thermarum (strain TA2.A1)</name>
    <dbReference type="NCBI Taxonomy" id="986075"/>
    <lineage>
        <taxon>Bacteria</taxon>
        <taxon>Bacillati</taxon>
        <taxon>Bacillota</taxon>
        <taxon>Bacilli</taxon>
        <taxon>Bacillales</taxon>
        <taxon>Bacillaceae</taxon>
        <taxon>Caldalkalibacillus</taxon>
    </lineage>
</organism>
<dbReference type="InterPro" id="IPR001270">
    <property type="entry name" value="ClpA/B"/>
</dbReference>
<dbReference type="PANTHER" id="PTHR42759:SF1">
    <property type="entry name" value="MAGNESIUM-CHELATASE SUBUNIT CHLD"/>
    <property type="match status" value="1"/>
</dbReference>
<feature type="domain" description="ATPase dynein-related AAA" evidence="2">
    <location>
        <begin position="67"/>
        <end position="204"/>
    </location>
</feature>
<evidence type="ECO:0000313" key="3">
    <source>
        <dbReference type="EMBL" id="EGL82420.1"/>
    </source>
</evidence>
<evidence type="ECO:0000256" key="1">
    <source>
        <dbReference type="ARBA" id="ARBA00009417"/>
    </source>
</evidence>
<proteinExistence type="inferred from homology"/>
<sequence>MMQNDILNEIESLQLPQQVVDTIDRIRSERQHTLTDEERWLVGRPGYTSPDPALLYDAVVALSMGKNVLLQGPTGAGKTKLAEYLSYLFHQPLHAVNCSVDLDAEALLGFKTIVQKGNHSAIEFVPGPVVKAMTKGHFLYIDEINMAKPETLPIINSVLDYRKMLTNPFTGEVIKAKDGFGVIAAINIGYVGTVPLNEALKNRFVVIDVPYLQGEQLRNLLEEQTTLRDPALLDRFVRLSADLLAQTKMGQLSEEAASIRALIDACDLAAYMPPLRAIQRAIVDKLEDERERAAVKNMAETLF</sequence>
<dbReference type="PANTHER" id="PTHR42759">
    <property type="entry name" value="MOXR FAMILY PROTEIN"/>
    <property type="match status" value="1"/>
</dbReference>
<accession>F5L8A0</accession>
<reference evidence="3 4" key="1">
    <citation type="journal article" date="2011" name="J. Bacteriol.">
        <title>Draft genome sequence of the thermoalkaliphilic Caldalkalibacillus thermarum strain TA2.A1.</title>
        <authorList>
            <person name="Kalamorz F."/>
            <person name="Keis S."/>
            <person name="McMillan D.G."/>
            <person name="Olsson K."/>
            <person name="Stanton J.A."/>
            <person name="Stockwell P."/>
            <person name="Black M.A."/>
            <person name="Klingeman D.M."/>
            <person name="Land M.L."/>
            <person name="Han C.S."/>
            <person name="Martin S.L."/>
            <person name="Becher S.A."/>
            <person name="Peddie C.J."/>
            <person name="Morgan H.W."/>
            <person name="Matthies D."/>
            <person name="Preiss L."/>
            <person name="Meier T."/>
            <person name="Brown S.D."/>
            <person name="Cook G.M."/>
        </authorList>
    </citation>
    <scope>NUCLEOTIDE SEQUENCE [LARGE SCALE GENOMIC DNA]</scope>
    <source>
        <strain evidence="3 4">TA2.A1</strain>
    </source>
</reference>
<dbReference type="InterPro" id="IPR050764">
    <property type="entry name" value="CbbQ/NirQ/NorQ/GpvN"/>
</dbReference>
<gene>
    <name evidence="3" type="ORF">CathTA2_2052</name>
</gene>
<comment type="similarity">
    <text evidence="1">Belongs to the CbbQ/NirQ/NorQ/GpvN family.</text>
</comment>
<name>F5L8A0_CALTT</name>
<comment type="caution">
    <text evidence="3">The sequence shown here is derived from an EMBL/GenBank/DDBJ whole genome shotgun (WGS) entry which is preliminary data.</text>
</comment>
<dbReference type="EMBL" id="AFCE01000149">
    <property type="protein sequence ID" value="EGL82420.1"/>
    <property type="molecule type" value="Genomic_DNA"/>
</dbReference>
<dbReference type="InterPro" id="IPR027417">
    <property type="entry name" value="P-loop_NTPase"/>
</dbReference>
<evidence type="ECO:0000259" key="2">
    <source>
        <dbReference type="Pfam" id="PF07728"/>
    </source>
</evidence>
<evidence type="ECO:0000313" key="4">
    <source>
        <dbReference type="Proteomes" id="UP000010716"/>
    </source>
</evidence>
<dbReference type="InterPro" id="IPR011704">
    <property type="entry name" value="ATPase_dyneun-rel_AAA"/>
</dbReference>
<dbReference type="GO" id="GO:0005524">
    <property type="term" value="F:ATP binding"/>
    <property type="evidence" value="ECO:0007669"/>
    <property type="project" value="InterPro"/>
</dbReference>
<dbReference type="Pfam" id="PF07728">
    <property type="entry name" value="AAA_5"/>
    <property type="match status" value="1"/>
</dbReference>
<dbReference type="GO" id="GO:0016887">
    <property type="term" value="F:ATP hydrolysis activity"/>
    <property type="evidence" value="ECO:0007669"/>
    <property type="project" value="InterPro"/>
</dbReference>
<protein>
    <submittedName>
        <fullName evidence="3">ATPase associated with various cellular activities AAA_5</fullName>
    </submittedName>
</protein>
<dbReference type="Proteomes" id="UP000010716">
    <property type="component" value="Unassembled WGS sequence"/>
</dbReference>
<dbReference type="PRINTS" id="PR00300">
    <property type="entry name" value="CLPPROTEASEA"/>
</dbReference>